<evidence type="ECO:0000256" key="3">
    <source>
        <dbReference type="ARBA" id="ARBA00022475"/>
    </source>
</evidence>
<dbReference type="Gene3D" id="3.80.10.10">
    <property type="entry name" value="Ribonuclease Inhibitor"/>
    <property type="match status" value="1"/>
</dbReference>
<dbReference type="InterPro" id="IPR001611">
    <property type="entry name" value="Leu-rich_rpt"/>
</dbReference>
<dbReference type="Proteomes" id="UP000237105">
    <property type="component" value="Unassembled WGS sequence"/>
</dbReference>
<dbReference type="SUPFAM" id="SSF52058">
    <property type="entry name" value="L domain-like"/>
    <property type="match status" value="1"/>
</dbReference>
<dbReference type="GO" id="GO:0005886">
    <property type="term" value="C:plasma membrane"/>
    <property type="evidence" value="ECO:0007669"/>
    <property type="project" value="UniProtKB-SubCell"/>
</dbReference>
<accession>A0A2P5D1B1</accession>
<evidence type="ECO:0000256" key="8">
    <source>
        <dbReference type="ARBA" id="ARBA00023136"/>
    </source>
</evidence>
<evidence type="ECO:0000256" key="7">
    <source>
        <dbReference type="ARBA" id="ARBA00022989"/>
    </source>
</evidence>
<keyword evidence="12" id="KW-1185">Reference proteome</keyword>
<keyword evidence="5" id="KW-0812">Transmembrane</keyword>
<evidence type="ECO:0000256" key="9">
    <source>
        <dbReference type="ARBA" id="ARBA00023170"/>
    </source>
</evidence>
<comment type="caution">
    <text evidence="11">The sequence shown here is derived from an EMBL/GenBank/DDBJ whole genome shotgun (WGS) entry which is preliminary data.</text>
</comment>
<keyword evidence="4" id="KW-0433">Leucine-rich repeat</keyword>
<comment type="similarity">
    <text evidence="2">Belongs to the RLP family.</text>
</comment>
<evidence type="ECO:0000256" key="2">
    <source>
        <dbReference type="ARBA" id="ARBA00009592"/>
    </source>
</evidence>
<reference evidence="12" key="1">
    <citation type="submission" date="2016-06" db="EMBL/GenBank/DDBJ databases">
        <title>Parallel loss of symbiosis genes in relatives of nitrogen-fixing non-legume Parasponia.</title>
        <authorList>
            <person name="Van Velzen R."/>
            <person name="Holmer R."/>
            <person name="Bu F."/>
            <person name="Rutten L."/>
            <person name="Van Zeijl A."/>
            <person name="Liu W."/>
            <person name="Santuari L."/>
            <person name="Cao Q."/>
            <person name="Sharma T."/>
            <person name="Shen D."/>
            <person name="Roswanjaya Y."/>
            <person name="Wardhani T."/>
            <person name="Kalhor M.S."/>
            <person name="Jansen J."/>
            <person name="Van den Hoogen J."/>
            <person name="Gungor B."/>
            <person name="Hartog M."/>
            <person name="Hontelez J."/>
            <person name="Verver J."/>
            <person name="Yang W.-C."/>
            <person name="Schijlen E."/>
            <person name="Repin R."/>
            <person name="Schilthuizen M."/>
            <person name="Schranz E."/>
            <person name="Heidstra R."/>
            <person name="Miyata K."/>
            <person name="Fedorova E."/>
            <person name="Kohlen W."/>
            <person name="Bisseling T."/>
            <person name="Smit S."/>
            <person name="Geurts R."/>
        </authorList>
    </citation>
    <scope>NUCLEOTIDE SEQUENCE [LARGE SCALE GENOMIC DNA]</scope>
    <source>
        <strain evidence="12">cv. WU1-14</strain>
    </source>
</reference>
<evidence type="ECO:0000256" key="10">
    <source>
        <dbReference type="ARBA" id="ARBA00023180"/>
    </source>
</evidence>
<dbReference type="PANTHER" id="PTHR27004">
    <property type="entry name" value="RECEPTOR-LIKE PROTEIN 12 ISOFORM X1"/>
    <property type="match status" value="1"/>
</dbReference>
<evidence type="ECO:0000313" key="12">
    <source>
        <dbReference type="Proteomes" id="UP000237105"/>
    </source>
</evidence>
<gene>
    <name evidence="11" type="ORF">PanWU01x14_106290</name>
</gene>
<keyword evidence="7" id="KW-1133">Transmembrane helix</keyword>
<dbReference type="InterPro" id="IPR032675">
    <property type="entry name" value="LRR_dom_sf"/>
</dbReference>
<evidence type="ECO:0000256" key="6">
    <source>
        <dbReference type="ARBA" id="ARBA00022737"/>
    </source>
</evidence>
<keyword evidence="3" id="KW-1003">Cell membrane</keyword>
<evidence type="ECO:0000256" key="4">
    <source>
        <dbReference type="ARBA" id="ARBA00022614"/>
    </source>
</evidence>
<organism evidence="11 12">
    <name type="scientific">Parasponia andersonii</name>
    <name type="common">Sponia andersonii</name>
    <dbReference type="NCBI Taxonomy" id="3476"/>
    <lineage>
        <taxon>Eukaryota</taxon>
        <taxon>Viridiplantae</taxon>
        <taxon>Streptophyta</taxon>
        <taxon>Embryophyta</taxon>
        <taxon>Tracheophyta</taxon>
        <taxon>Spermatophyta</taxon>
        <taxon>Magnoliopsida</taxon>
        <taxon>eudicotyledons</taxon>
        <taxon>Gunneridae</taxon>
        <taxon>Pentapetalae</taxon>
        <taxon>rosids</taxon>
        <taxon>fabids</taxon>
        <taxon>Rosales</taxon>
        <taxon>Cannabaceae</taxon>
        <taxon>Parasponia</taxon>
    </lineage>
</organism>
<name>A0A2P5D1B1_PARAD</name>
<keyword evidence="10" id="KW-0325">Glycoprotein</keyword>
<proteinExistence type="inferred from homology"/>
<keyword evidence="6" id="KW-0677">Repeat</keyword>
<sequence length="113" mass="12784">MGDMVGSNKDSVTVMNKGLEMVLVRILTIFTSIDLSNNNFHGEIPRTVGDLPSLIVLNLSSNYFEGLISSFFWKNSSTTGKSHFSPIPQPFRKPTFGLNTTEYTIRHIWRILF</sequence>
<dbReference type="AlphaFoldDB" id="A0A2P5D1B1"/>
<dbReference type="Pfam" id="PF00560">
    <property type="entry name" value="LRR_1"/>
    <property type="match status" value="2"/>
</dbReference>
<evidence type="ECO:0000256" key="5">
    <source>
        <dbReference type="ARBA" id="ARBA00022692"/>
    </source>
</evidence>
<dbReference type="EMBL" id="JXTB01000075">
    <property type="protein sequence ID" value="PON67047.1"/>
    <property type="molecule type" value="Genomic_DNA"/>
</dbReference>
<evidence type="ECO:0000313" key="11">
    <source>
        <dbReference type="EMBL" id="PON67047.1"/>
    </source>
</evidence>
<protein>
    <submittedName>
        <fullName evidence="11">LRR domain containing protein</fullName>
    </submittedName>
</protein>
<keyword evidence="8" id="KW-0472">Membrane</keyword>
<dbReference type="PANTHER" id="PTHR27004:SF428">
    <property type="entry name" value="OS01G0160600 PROTEIN"/>
    <property type="match status" value="1"/>
</dbReference>
<comment type="subcellular location">
    <subcellularLocation>
        <location evidence="1">Cell membrane</location>
        <topology evidence="1">Single-pass type I membrane protein</topology>
    </subcellularLocation>
</comment>
<dbReference type="STRING" id="3476.A0A2P5D1B1"/>
<keyword evidence="9" id="KW-0675">Receptor</keyword>
<dbReference type="OrthoDB" id="1161318at2759"/>
<evidence type="ECO:0000256" key="1">
    <source>
        <dbReference type="ARBA" id="ARBA00004251"/>
    </source>
</evidence>